<dbReference type="InterPro" id="IPR005119">
    <property type="entry name" value="LysR_subst-bd"/>
</dbReference>
<evidence type="ECO:0000313" key="8">
    <source>
        <dbReference type="Proteomes" id="UP000565262"/>
    </source>
</evidence>
<dbReference type="SUPFAM" id="SSF46785">
    <property type="entry name" value="Winged helix' DNA-binding domain"/>
    <property type="match status" value="1"/>
</dbReference>
<dbReference type="InterPro" id="IPR036390">
    <property type="entry name" value="WH_DNA-bd_sf"/>
</dbReference>
<evidence type="ECO:0000256" key="1">
    <source>
        <dbReference type="ARBA" id="ARBA00009437"/>
    </source>
</evidence>
<dbReference type="NCBIfam" id="NF008361">
    <property type="entry name" value="PRK11151.1"/>
    <property type="match status" value="1"/>
</dbReference>
<dbReference type="Pfam" id="PF00126">
    <property type="entry name" value="HTH_1"/>
    <property type="match status" value="1"/>
</dbReference>
<accession>A0A839IQD7</accession>
<dbReference type="InterPro" id="IPR036388">
    <property type="entry name" value="WH-like_DNA-bd_sf"/>
</dbReference>
<dbReference type="PROSITE" id="PS50931">
    <property type="entry name" value="HTH_LYSR"/>
    <property type="match status" value="1"/>
</dbReference>
<dbReference type="EMBL" id="JACJFM010000010">
    <property type="protein sequence ID" value="MBB1486920.1"/>
    <property type="molecule type" value="Genomic_DNA"/>
</dbReference>
<organism evidence="7 8">
    <name type="scientific">Oceanospirillum sediminis</name>
    <dbReference type="NCBI Taxonomy" id="2760088"/>
    <lineage>
        <taxon>Bacteria</taxon>
        <taxon>Pseudomonadati</taxon>
        <taxon>Pseudomonadota</taxon>
        <taxon>Gammaproteobacteria</taxon>
        <taxon>Oceanospirillales</taxon>
        <taxon>Oceanospirillaceae</taxon>
        <taxon>Oceanospirillum</taxon>
    </lineage>
</organism>
<feature type="domain" description="HTH lysR-type" evidence="6">
    <location>
        <begin position="2"/>
        <end position="59"/>
    </location>
</feature>
<dbReference type="PRINTS" id="PR00039">
    <property type="entry name" value="HTHLYSR"/>
</dbReference>
<dbReference type="GO" id="GO:0003700">
    <property type="term" value="F:DNA-binding transcription factor activity"/>
    <property type="evidence" value="ECO:0007669"/>
    <property type="project" value="InterPro"/>
</dbReference>
<dbReference type="SUPFAM" id="SSF53850">
    <property type="entry name" value="Periplasmic binding protein-like II"/>
    <property type="match status" value="1"/>
</dbReference>
<proteinExistence type="inferred from homology"/>
<evidence type="ECO:0000259" key="6">
    <source>
        <dbReference type="PROSITE" id="PS50931"/>
    </source>
</evidence>
<keyword evidence="2" id="KW-0805">Transcription regulation</keyword>
<evidence type="ECO:0000256" key="5">
    <source>
        <dbReference type="ARBA" id="ARBA00023163"/>
    </source>
</evidence>
<name>A0A839IQD7_9GAMM</name>
<sequence>MVKLRDLEYLDAIDRYRHFGKAAEACFVSQPTLSGQIMKLEEQLSLQLVERHRRNVMLTPAGEQLVLKAREVLGAARVFEDTARELLDPLSGDLHVGMIPTLAPYLLPHIMGALHQKLPDIRFYLHEKQTRILMQELNEGSLDVLILPWLDDMKGVERYDLFAEPLDVTVADNHPLAQKEAVTFDDLNNQPILTLEDGHCLRDQALGYCFTAGAREDHRFQATSLETLRYMVASGSGMTLLPRLACLHRHHDGARYLPFEQPQPTRQISLLVRPGYSRMACVRAVVACVKQQMQDII</sequence>
<dbReference type="GO" id="GO:0003677">
    <property type="term" value="F:DNA binding"/>
    <property type="evidence" value="ECO:0007669"/>
    <property type="project" value="UniProtKB-KW"/>
</dbReference>
<evidence type="ECO:0000256" key="2">
    <source>
        <dbReference type="ARBA" id="ARBA00023015"/>
    </source>
</evidence>
<keyword evidence="5" id="KW-0804">Transcription</keyword>
<dbReference type="Gene3D" id="1.10.10.10">
    <property type="entry name" value="Winged helix-like DNA-binding domain superfamily/Winged helix DNA-binding domain"/>
    <property type="match status" value="1"/>
</dbReference>
<dbReference type="PANTHER" id="PTHR30346">
    <property type="entry name" value="TRANSCRIPTIONAL DUAL REGULATOR HCAR-RELATED"/>
    <property type="match status" value="1"/>
</dbReference>
<protein>
    <submittedName>
        <fullName evidence="7">DNA-binding transcriptional regulator OxyR</fullName>
    </submittedName>
</protein>
<dbReference type="RefSeq" id="WP_182808704.1">
    <property type="nucleotide sequence ID" value="NZ_JACJFM010000010.1"/>
</dbReference>
<dbReference type="PANTHER" id="PTHR30346:SF26">
    <property type="entry name" value="HYDROGEN PEROXIDE-INDUCIBLE GENES ACTIVATOR"/>
    <property type="match status" value="1"/>
</dbReference>
<dbReference type="FunFam" id="1.10.10.10:FF:000001">
    <property type="entry name" value="LysR family transcriptional regulator"/>
    <property type="match status" value="1"/>
</dbReference>
<evidence type="ECO:0000256" key="4">
    <source>
        <dbReference type="ARBA" id="ARBA00023159"/>
    </source>
</evidence>
<evidence type="ECO:0000313" key="7">
    <source>
        <dbReference type="EMBL" id="MBB1486920.1"/>
    </source>
</evidence>
<comment type="similarity">
    <text evidence="1">Belongs to the LysR transcriptional regulatory family.</text>
</comment>
<keyword evidence="8" id="KW-1185">Reference proteome</keyword>
<reference evidence="7 8" key="1">
    <citation type="submission" date="2020-08" db="EMBL/GenBank/DDBJ databases">
        <title>Oceanospirillum sp. nov. isolated from marine sediment.</title>
        <authorList>
            <person name="Ji X."/>
        </authorList>
    </citation>
    <scope>NUCLEOTIDE SEQUENCE [LARGE SCALE GENOMIC DNA]</scope>
    <source>
        <strain evidence="7 8">D5</strain>
    </source>
</reference>
<keyword evidence="3 7" id="KW-0238">DNA-binding</keyword>
<evidence type="ECO:0000256" key="3">
    <source>
        <dbReference type="ARBA" id="ARBA00023125"/>
    </source>
</evidence>
<dbReference type="AlphaFoldDB" id="A0A839IQD7"/>
<dbReference type="CDD" id="cd08411">
    <property type="entry name" value="PBP2_OxyR"/>
    <property type="match status" value="1"/>
</dbReference>
<dbReference type="Proteomes" id="UP000565262">
    <property type="component" value="Unassembled WGS sequence"/>
</dbReference>
<keyword evidence="4" id="KW-0010">Activator</keyword>
<dbReference type="Gene3D" id="3.40.190.10">
    <property type="entry name" value="Periplasmic binding protein-like II"/>
    <property type="match status" value="2"/>
</dbReference>
<dbReference type="GO" id="GO:0032993">
    <property type="term" value="C:protein-DNA complex"/>
    <property type="evidence" value="ECO:0007669"/>
    <property type="project" value="TreeGrafter"/>
</dbReference>
<comment type="caution">
    <text evidence="7">The sequence shown here is derived from an EMBL/GenBank/DDBJ whole genome shotgun (WGS) entry which is preliminary data.</text>
</comment>
<dbReference type="InterPro" id="IPR000847">
    <property type="entry name" value="LysR_HTH_N"/>
</dbReference>
<dbReference type="Pfam" id="PF03466">
    <property type="entry name" value="LysR_substrate"/>
    <property type="match status" value="1"/>
</dbReference>
<gene>
    <name evidence="7" type="primary">oxyR</name>
    <name evidence="7" type="ORF">H4O21_09885</name>
</gene>